<feature type="compositionally biased region" description="Low complexity" evidence="1">
    <location>
        <begin position="148"/>
        <end position="160"/>
    </location>
</feature>
<sequence>MPLHTAHAGSPYLTRPTPTSKSHTPCPTPTSQSHADNATFCVLVPRTLAGRPARALQLPTAQNVSLPAGCMLVMADSPQLPGASASNSEGSGVAYAQAQQQGHGPQAALGLLRPHPSPSLQQAGLAAAPGQPTPHLAALHPQQAGTSQAQRAAPQQQQHLQSVESLLLGHAPPNQHRPDGRGAQHMGCRPYVLSGTLPGGLTNGLPHPLYVGAYATRAPAGVPQLQHGAHHAPAPHGLPSTLSFNGLPPAALGGGMH</sequence>
<proteinExistence type="predicted"/>
<reference evidence="2" key="1">
    <citation type="submission" date="2021-01" db="EMBL/GenBank/DDBJ databases">
        <authorList>
            <person name="Corre E."/>
            <person name="Pelletier E."/>
            <person name="Niang G."/>
            <person name="Scheremetjew M."/>
            <person name="Finn R."/>
            <person name="Kale V."/>
            <person name="Holt S."/>
            <person name="Cochrane G."/>
            <person name="Meng A."/>
            <person name="Brown T."/>
            <person name="Cohen L."/>
        </authorList>
    </citation>
    <scope>NUCLEOTIDE SEQUENCE</scope>
    <source>
        <strain evidence="2">CCMP219</strain>
    </source>
</reference>
<organism evidence="2">
    <name type="scientific">Chlamydomonas euryale</name>
    <dbReference type="NCBI Taxonomy" id="1486919"/>
    <lineage>
        <taxon>Eukaryota</taxon>
        <taxon>Viridiplantae</taxon>
        <taxon>Chlorophyta</taxon>
        <taxon>core chlorophytes</taxon>
        <taxon>Chlorophyceae</taxon>
        <taxon>CS clade</taxon>
        <taxon>Chlamydomonadales</taxon>
        <taxon>Chlamydomonadaceae</taxon>
        <taxon>Chlamydomonas</taxon>
    </lineage>
</organism>
<feature type="region of interest" description="Disordered" evidence="1">
    <location>
        <begin position="225"/>
        <end position="245"/>
    </location>
</feature>
<name>A0A7R9V815_9CHLO</name>
<dbReference type="AlphaFoldDB" id="A0A7R9V815"/>
<feature type="compositionally biased region" description="Low complexity" evidence="1">
    <location>
        <begin position="98"/>
        <end position="110"/>
    </location>
</feature>
<gene>
    <name evidence="2" type="ORF">CEUR00632_LOCUS7503</name>
</gene>
<feature type="region of interest" description="Disordered" evidence="1">
    <location>
        <begin position="1"/>
        <end position="34"/>
    </location>
</feature>
<evidence type="ECO:0000313" key="2">
    <source>
        <dbReference type="EMBL" id="CAD8287464.1"/>
    </source>
</evidence>
<evidence type="ECO:0000256" key="1">
    <source>
        <dbReference type="SAM" id="MobiDB-lite"/>
    </source>
</evidence>
<feature type="compositionally biased region" description="Low complexity" evidence="1">
    <location>
        <begin position="225"/>
        <end position="239"/>
    </location>
</feature>
<feature type="region of interest" description="Disordered" evidence="1">
    <location>
        <begin position="98"/>
        <end position="160"/>
    </location>
</feature>
<dbReference type="EMBL" id="HBEC01016115">
    <property type="protein sequence ID" value="CAD8287464.1"/>
    <property type="molecule type" value="Transcribed_RNA"/>
</dbReference>
<feature type="compositionally biased region" description="Polar residues" evidence="1">
    <location>
        <begin position="16"/>
        <end position="34"/>
    </location>
</feature>
<protein>
    <submittedName>
        <fullName evidence="2">Uncharacterized protein</fullName>
    </submittedName>
</protein>
<feature type="compositionally biased region" description="Low complexity" evidence="1">
    <location>
        <begin position="118"/>
        <end position="130"/>
    </location>
</feature>
<accession>A0A7R9V815</accession>